<dbReference type="AlphaFoldDB" id="A0ABD3L969"/>
<feature type="compositionally biased region" description="Polar residues" evidence="6">
    <location>
        <begin position="196"/>
        <end position="213"/>
    </location>
</feature>
<feature type="compositionally biased region" description="Basic and acidic residues" evidence="6">
    <location>
        <begin position="148"/>
        <end position="157"/>
    </location>
</feature>
<dbReference type="SMART" id="SM00774">
    <property type="entry name" value="WRKY"/>
    <property type="match status" value="1"/>
</dbReference>
<feature type="compositionally biased region" description="Basic and acidic residues" evidence="6">
    <location>
        <begin position="31"/>
        <end position="40"/>
    </location>
</feature>
<gene>
    <name evidence="8" type="ORF">ACJRO7_009590</name>
</gene>
<accession>A0ABD3L969</accession>
<comment type="caution">
    <text evidence="8">The sequence shown here is derived from an EMBL/GenBank/DDBJ whole genome shotgun (WGS) entry which is preliminary data.</text>
</comment>
<dbReference type="Gene3D" id="2.20.25.80">
    <property type="entry name" value="WRKY domain"/>
    <property type="match status" value="1"/>
</dbReference>
<dbReference type="GO" id="GO:0005634">
    <property type="term" value="C:nucleus"/>
    <property type="evidence" value="ECO:0007669"/>
    <property type="project" value="UniProtKB-SubCell"/>
</dbReference>
<dbReference type="PANTHER" id="PTHR31429:SF86">
    <property type="entry name" value="WRKY TRANSCRIPTION FACTOR 61-RELATED"/>
    <property type="match status" value="1"/>
</dbReference>
<dbReference type="InterPro" id="IPR044810">
    <property type="entry name" value="WRKY_plant"/>
</dbReference>
<feature type="compositionally biased region" description="Basic and acidic residues" evidence="6">
    <location>
        <begin position="63"/>
        <end position="82"/>
    </location>
</feature>
<sequence length="617" mass="66941">MKAEAMMTVEEQRAEPDSAGGRYGGMSSVVKAEDREKNQQRNDNPNRSSPEQKITSTSEQDQDPLKSARSEMGEVREENQRLKTYLDRIMKDYKTLQMQFFDIVKPDQEQQKPSEDEAMTNGNDDKQRAEESEELVSLSLGRSPSSQHSEKDDEKNKSPISPRPGKLLFLENISKEQHLDLSLDCKLSDASTTGLVETLPKNNNDNSKGSPATSFEDHQKEEAAETWSPNKVLKTMRSGGDDEVSQQNPVKKARVSVRARCDAATMNDGCQWRKYGQKIAKGNPCPRAYYRCTVAPSCPVRKQVQRCAEDMSILITTYEGTHNHPLPMSATAMASTTSAAAAMLLSGSSSSQPGQSHGTSTTIGAGLHGLNFCLPDSSRSNQFYLPSSVMPSAPAHPTITLDLTSSNLSSASSTSSHFNRFSSHTFPSATSRYSSTSLSFSSPDQSDNNLPMSWANNGLLNYATQLQNKNHTAYQPYLQIKNNPSLPQQSLPDTIAAATKAITADPNFQSALAVALKSIIGNGSSGAVAATIGDHSHGAGDSNSFGHKLRWSTEPFSTASSLLPQALQANGCSSSFLNRSSLSSQLGSFVIPPPSLPFSLSKRPASPNDNRDRTNLL</sequence>
<organism evidence="8 9">
    <name type="scientific">Eucalyptus globulus</name>
    <name type="common">Tasmanian blue gum</name>
    <dbReference type="NCBI Taxonomy" id="34317"/>
    <lineage>
        <taxon>Eukaryota</taxon>
        <taxon>Viridiplantae</taxon>
        <taxon>Streptophyta</taxon>
        <taxon>Embryophyta</taxon>
        <taxon>Tracheophyta</taxon>
        <taxon>Spermatophyta</taxon>
        <taxon>Magnoliopsida</taxon>
        <taxon>eudicotyledons</taxon>
        <taxon>Gunneridae</taxon>
        <taxon>Pentapetalae</taxon>
        <taxon>rosids</taxon>
        <taxon>malvids</taxon>
        <taxon>Myrtales</taxon>
        <taxon>Myrtaceae</taxon>
        <taxon>Myrtoideae</taxon>
        <taxon>Eucalypteae</taxon>
        <taxon>Eucalyptus</taxon>
    </lineage>
</organism>
<dbReference type="FunFam" id="2.20.25.80:FF:000002">
    <property type="entry name" value="probable WRKY transcription factor 31"/>
    <property type="match status" value="1"/>
</dbReference>
<feature type="compositionally biased region" description="Polar residues" evidence="6">
    <location>
        <begin position="41"/>
        <end position="59"/>
    </location>
</feature>
<dbReference type="InterPro" id="IPR036576">
    <property type="entry name" value="WRKY_dom_sf"/>
</dbReference>
<feature type="domain" description="WRKY" evidence="7">
    <location>
        <begin position="261"/>
        <end position="327"/>
    </location>
</feature>
<proteinExistence type="predicted"/>
<dbReference type="InterPro" id="IPR003657">
    <property type="entry name" value="WRKY_dom"/>
</dbReference>
<feature type="region of interest" description="Disordered" evidence="6">
    <location>
        <begin position="104"/>
        <end position="165"/>
    </location>
</feature>
<evidence type="ECO:0000313" key="8">
    <source>
        <dbReference type="EMBL" id="KAL3748375.1"/>
    </source>
</evidence>
<keyword evidence="5" id="KW-0539">Nucleus</keyword>
<feature type="region of interest" description="Disordered" evidence="6">
    <location>
        <begin position="1"/>
        <end position="82"/>
    </location>
</feature>
<evidence type="ECO:0000256" key="4">
    <source>
        <dbReference type="ARBA" id="ARBA00023163"/>
    </source>
</evidence>
<evidence type="ECO:0000256" key="1">
    <source>
        <dbReference type="ARBA" id="ARBA00004123"/>
    </source>
</evidence>
<dbReference type="Proteomes" id="UP001634007">
    <property type="component" value="Unassembled WGS sequence"/>
</dbReference>
<evidence type="ECO:0000313" key="9">
    <source>
        <dbReference type="Proteomes" id="UP001634007"/>
    </source>
</evidence>
<dbReference type="SUPFAM" id="SSF118290">
    <property type="entry name" value="WRKY DNA-binding domain"/>
    <property type="match status" value="1"/>
</dbReference>
<keyword evidence="2" id="KW-0805">Transcription regulation</keyword>
<evidence type="ECO:0000259" key="7">
    <source>
        <dbReference type="PROSITE" id="PS50811"/>
    </source>
</evidence>
<dbReference type="GO" id="GO:0003677">
    <property type="term" value="F:DNA binding"/>
    <property type="evidence" value="ECO:0007669"/>
    <property type="project" value="UniProtKB-KW"/>
</dbReference>
<reference evidence="8 9" key="1">
    <citation type="submission" date="2024-11" db="EMBL/GenBank/DDBJ databases">
        <title>Chromosome-level genome assembly of Eucalyptus globulus Labill. provides insights into its genome evolution.</title>
        <authorList>
            <person name="Li X."/>
        </authorList>
    </citation>
    <scope>NUCLEOTIDE SEQUENCE [LARGE SCALE GENOMIC DNA]</scope>
    <source>
        <strain evidence="8">CL2024</strain>
        <tissue evidence="8">Fresh tender leaves</tissue>
    </source>
</reference>
<feature type="compositionally biased region" description="Basic and acidic residues" evidence="6">
    <location>
        <begin position="104"/>
        <end position="115"/>
    </location>
</feature>
<evidence type="ECO:0000256" key="5">
    <source>
        <dbReference type="ARBA" id="ARBA00023242"/>
    </source>
</evidence>
<dbReference type="PANTHER" id="PTHR31429">
    <property type="entry name" value="WRKY TRANSCRIPTION FACTOR 36-RELATED"/>
    <property type="match status" value="1"/>
</dbReference>
<evidence type="ECO:0000256" key="6">
    <source>
        <dbReference type="SAM" id="MobiDB-lite"/>
    </source>
</evidence>
<evidence type="ECO:0000256" key="3">
    <source>
        <dbReference type="ARBA" id="ARBA00023125"/>
    </source>
</evidence>
<keyword evidence="9" id="KW-1185">Reference proteome</keyword>
<evidence type="ECO:0000256" key="2">
    <source>
        <dbReference type="ARBA" id="ARBA00023015"/>
    </source>
</evidence>
<protein>
    <recommendedName>
        <fullName evidence="7">WRKY domain-containing protein</fullName>
    </recommendedName>
</protein>
<name>A0ABD3L969_EUCGL</name>
<dbReference type="PROSITE" id="PS50811">
    <property type="entry name" value="WRKY"/>
    <property type="match status" value="1"/>
</dbReference>
<dbReference type="EMBL" id="JBJKBG010000002">
    <property type="protein sequence ID" value="KAL3748375.1"/>
    <property type="molecule type" value="Genomic_DNA"/>
</dbReference>
<comment type="subcellular location">
    <subcellularLocation>
        <location evidence="1">Nucleus</location>
    </subcellularLocation>
</comment>
<keyword evidence="3" id="KW-0238">DNA-binding</keyword>
<keyword evidence="4" id="KW-0804">Transcription</keyword>
<dbReference type="Pfam" id="PF03106">
    <property type="entry name" value="WRKY"/>
    <property type="match status" value="1"/>
</dbReference>
<feature type="region of interest" description="Disordered" evidence="6">
    <location>
        <begin position="196"/>
        <end position="251"/>
    </location>
</feature>